<dbReference type="OrthoDB" id="9991317at2759"/>
<name>A0A0C9WCJ5_9AGAM</name>
<accession>A0A0C9WCJ5</accession>
<protein>
    <recommendedName>
        <fullName evidence="1">CHAT domain-containing protein</fullName>
    </recommendedName>
</protein>
<dbReference type="Proteomes" id="UP000053820">
    <property type="component" value="Unassembled WGS sequence"/>
</dbReference>
<evidence type="ECO:0000313" key="3">
    <source>
        <dbReference type="Proteomes" id="UP000053820"/>
    </source>
</evidence>
<dbReference type="SUPFAM" id="SSF81901">
    <property type="entry name" value="HCP-like"/>
    <property type="match status" value="1"/>
</dbReference>
<reference evidence="2 3" key="1">
    <citation type="submission" date="2014-04" db="EMBL/GenBank/DDBJ databases">
        <title>Evolutionary Origins and Diversification of the Mycorrhizal Mutualists.</title>
        <authorList>
            <consortium name="DOE Joint Genome Institute"/>
            <consortium name="Mycorrhizal Genomics Consortium"/>
            <person name="Kohler A."/>
            <person name="Kuo A."/>
            <person name="Nagy L.G."/>
            <person name="Floudas D."/>
            <person name="Copeland A."/>
            <person name="Barry K.W."/>
            <person name="Cichocki N."/>
            <person name="Veneault-Fourrey C."/>
            <person name="LaButti K."/>
            <person name="Lindquist E.A."/>
            <person name="Lipzen A."/>
            <person name="Lundell T."/>
            <person name="Morin E."/>
            <person name="Murat C."/>
            <person name="Riley R."/>
            <person name="Ohm R."/>
            <person name="Sun H."/>
            <person name="Tunlid A."/>
            <person name="Henrissat B."/>
            <person name="Grigoriev I.V."/>
            <person name="Hibbett D.S."/>
            <person name="Martin F."/>
        </authorList>
    </citation>
    <scope>NUCLEOTIDE SEQUENCE [LARGE SCALE GENOMIC DNA]</scope>
    <source>
        <strain evidence="2 3">MD-312</strain>
    </source>
</reference>
<gene>
    <name evidence="2" type="ORF">HYDPIDRAFT_136260</name>
</gene>
<feature type="domain" description="CHAT" evidence="1">
    <location>
        <begin position="746"/>
        <end position="1013"/>
    </location>
</feature>
<organism evidence="2 3">
    <name type="scientific">Hydnomerulius pinastri MD-312</name>
    <dbReference type="NCBI Taxonomy" id="994086"/>
    <lineage>
        <taxon>Eukaryota</taxon>
        <taxon>Fungi</taxon>
        <taxon>Dikarya</taxon>
        <taxon>Basidiomycota</taxon>
        <taxon>Agaricomycotina</taxon>
        <taxon>Agaricomycetes</taxon>
        <taxon>Agaricomycetidae</taxon>
        <taxon>Boletales</taxon>
        <taxon>Boletales incertae sedis</taxon>
        <taxon>Leucogyrophana</taxon>
    </lineage>
</organism>
<dbReference type="InterPro" id="IPR024983">
    <property type="entry name" value="CHAT_dom"/>
</dbReference>
<dbReference type="AlphaFoldDB" id="A0A0C9WCJ5"/>
<keyword evidence="3" id="KW-1185">Reference proteome</keyword>
<dbReference type="Gene3D" id="1.25.40.10">
    <property type="entry name" value="Tetratricopeptide repeat domain"/>
    <property type="match status" value="4"/>
</dbReference>
<dbReference type="InterPro" id="IPR011990">
    <property type="entry name" value="TPR-like_helical_dom_sf"/>
</dbReference>
<sequence length="1027" mass="115313">MHHYYKNGQESRLDQAIREFERVVDRCPTHHPGRSAALSNLAMAKFISCQAREAHLDLDEPISLFQEALDLRPPHDPDHPCTLINLGIAHLAPLQMRFERQGRVQDLDESIQRGRAMSLSCPNDSEILNNLANALCMRFEQRGDGKDLDEAIEHHRVALQLTPAGHPDRSSSLNNFASALWTRFQQRGDGMDLDEATEHFRVALQLTPAGHPDRSYSLNNLASALWTRSEQRGDGKDLDEAIEHHRVALQLRPAGHPDRSSSLNNLASALSTRFEQRGDGKDLDEAIEHFRVALQLTPTGHPLRSVSLNNLASALWTRFEQRGDGKDLDEAIEHYRVALQLRPAGHPDRSSSLNNLASALYTRFKQRGDGKDLDEAIEHFPVALQLTPAGDGKDLDEAIEHFRVALQLRPTGHPDRSSSLNNLASALFMQFERQGDGKGLDEAIQLSSTAAEQSLARPTHLHAQLNLAEMSLALWRSQHTTQVLDDAMDHYRAAAQYAPAGLLRRLQSSLQWVKDAEDHQHTSALDAYAQSLQLLDSHISATASVSSRHQARKHFPPDLSVNAASCALRQGDVCRAVEFLEQGRAPHWAQIARFRTPLDDLRSRDPCAKVLVKRFRDLSAMLNRPAQTSFDEGRSITTVEAEAQHYRDLVEEWNKVVEEIRTFEGFSRFLLPPLFADLREAAREGPIIILIASKFSRDAIIVLHRRSPVHLRLQITSEEIRDLVMNHLQNIRYVHRDGDYQTPEEVMGELWKKVIHPVVRELKKYVRKDSRIWWCPTSLFTALPLHSAGEYERGSQVLSKLFVSSYTPSLLALNKARTYPKTTSDINFTAISQAKPLFAGASWTPLHYVDPEVDEVEKLLPTPPVLFTKLTSSESTKKQVLHTLQGHQWFHLSCHGKQDLKEPFKSHFAMQDGPLSVLDIIDADISRHEFAFLSACETAMGDLSAPDQVIHLAAGLQFMGVKSVIGTLWSVGDKVAYRLVSAFYKEFCKDGTMDCTTAARALHKAVATLAEDNVPLEARAMFIHIGI</sequence>
<dbReference type="PANTHER" id="PTHR19959">
    <property type="entry name" value="KINESIN LIGHT CHAIN"/>
    <property type="match status" value="1"/>
</dbReference>
<proteinExistence type="predicted"/>
<dbReference type="SUPFAM" id="SSF48452">
    <property type="entry name" value="TPR-like"/>
    <property type="match status" value="2"/>
</dbReference>
<evidence type="ECO:0000313" key="2">
    <source>
        <dbReference type="EMBL" id="KIJ62206.1"/>
    </source>
</evidence>
<dbReference type="Pfam" id="PF12770">
    <property type="entry name" value="CHAT"/>
    <property type="match status" value="1"/>
</dbReference>
<evidence type="ECO:0000259" key="1">
    <source>
        <dbReference type="Pfam" id="PF12770"/>
    </source>
</evidence>
<dbReference type="PANTHER" id="PTHR19959:SF119">
    <property type="entry name" value="FUNGAL LIPASE-LIKE DOMAIN-CONTAINING PROTEIN"/>
    <property type="match status" value="1"/>
</dbReference>
<dbReference type="HOGENOM" id="CLU_001305_0_1_1"/>
<dbReference type="EMBL" id="KN839856">
    <property type="protein sequence ID" value="KIJ62206.1"/>
    <property type="molecule type" value="Genomic_DNA"/>
</dbReference>